<keyword evidence="3 8" id="KW-0418">Kinase</keyword>
<evidence type="ECO:0000259" key="7">
    <source>
        <dbReference type="PROSITE" id="PS50011"/>
    </source>
</evidence>
<dbReference type="RefSeq" id="WP_097124642.1">
    <property type="nucleotide sequence ID" value="NZ_OCNH01000001.1"/>
</dbReference>
<dbReference type="Proteomes" id="UP000219452">
    <property type="component" value="Unassembled WGS sequence"/>
</dbReference>
<keyword evidence="9" id="KW-1185">Reference proteome</keyword>
<dbReference type="PANTHER" id="PTHR24348:SF22">
    <property type="entry name" value="NON-SPECIFIC SERINE_THREONINE PROTEIN KINASE"/>
    <property type="match status" value="1"/>
</dbReference>
<dbReference type="InterPro" id="IPR000719">
    <property type="entry name" value="Prot_kinase_dom"/>
</dbReference>
<dbReference type="InterPro" id="IPR011009">
    <property type="entry name" value="Kinase-like_dom_sf"/>
</dbReference>
<evidence type="ECO:0000256" key="2">
    <source>
        <dbReference type="ARBA" id="ARBA00022741"/>
    </source>
</evidence>
<dbReference type="GO" id="GO:0000407">
    <property type="term" value="C:phagophore assembly site"/>
    <property type="evidence" value="ECO:0007669"/>
    <property type="project" value="TreeGrafter"/>
</dbReference>
<feature type="region of interest" description="Disordered" evidence="6">
    <location>
        <begin position="422"/>
        <end position="452"/>
    </location>
</feature>
<evidence type="ECO:0000256" key="4">
    <source>
        <dbReference type="ARBA" id="ARBA00022840"/>
    </source>
</evidence>
<feature type="domain" description="Protein kinase" evidence="7">
    <location>
        <begin position="20"/>
        <end position="295"/>
    </location>
</feature>
<dbReference type="EMBL" id="OCNH01000001">
    <property type="protein sequence ID" value="SOD79483.1"/>
    <property type="molecule type" value="Genomic_DNA"/>
</dbReference>
<evidence type="ECO:0000313" key="8">
    <source>
        <dbReference type="EMBL" id="SOD79483.1"/>
    </source>
</evidence>
<feature type="region of interest" description="Disordered" evidence="6">
    <location>
        <begin position="602"/>
        <end position="645"/>
    </location>
</feature>
<evidence type="ECO:0000256" key="1">
    <source>
        <dbReference type="ARBA" id="ARBA00022679"/>
    </source>
</evidence>
<dbReference type="InterPro" id="IPR045269">
    <property type="entry name" value="Atg1-like"/>
</dbReference>
<dbReference type="PROSITE" id="PS50011">
    <property type="entry name" value="PROTEIN_KINASE_DOM"/>
    <property type="match status" value="1"/>
</dbReference>
<feature type="region of interest" description="Disordered" evidence="6">
    <location>
        <begin position="499"/>
        <end position="545"/>
    </location>
</feature>
<dbReference type="AlphaFoldDB" id="A0A286F8G5"/>
<dbReference type="PANTHER" id="PTHR24348">
    <property type="entry name" value="SERINE/THREONINE-PROTEIN KINASE UNC-51-RELATED"/>
    <property type="match status" value="1"/>
</dbReference>
<keyword evidence="8" id="KW-0723">Serine/threonine-protein kinase</keyword>
<dbReference type="InterPro" id="IPR008271">
    <property type="entry name" value="Ser/Thr_kinase_AS"/>
</dbReference>
<proteinExistence type="predicted"/>
<gene>
    <name evidence="8" type="ORF">SAMN06269250_0974</name>
</gene>
<dbReference type="PROSITE" id="PS00107">
    <property type="entry name" value="PROTEIN_KINASE_ATP"/>
    <property type="match status" value="1"/>
</dbReference>
<dbReference type="SUPFAM" id="SSF48452">
    <property type="entry name" value="TPR-like"/>
    <property type="match status" value="1"/>
</dbReference>
<dbReference type="Pfam" id="PF00069">
    <property type="entry name" value="Pkinase"/>
    <property type="match status" value="1"/>
</dbReference>
<protein>
    <submittedName>
        <fullName evidence="8">Serine/threonine protein kinase</fullName>
    </submittedName>
</protein>
<accession>A0A286F8G5</accession>
<dbReference type="GO" id="GO:0005776">
    <property type="term" value="C:autophagosome"/>
    <property type="evidence" value="ECO:0007669"/>
    <property type="project" value="TreeGrafter"/>
</dbReference>
<dbReference type="SUPFAM" id="SSF56112">
    <property type="entry name" value="Protein kinase-like (PK-like)"/>
    <property type="match status" value="1"/>
</dbReference>
<keyword evidence="2 5" id="KW-0547">Nucleotide-binding</keyword>
<dbReference type="InterPro" id="IPR017441">
    <property type="entry name" value="Protein_kinase_ATP_BS"/>
</dbReference>
<dbReference type="PROSITE" id="PS00108">
    <property type="entry name" value="PROTEIN_KINASE_ST"/>
    <property type="match status" value="1"/>
</dbReference>
<dbReference type="InterPro" id="IPR011990">
    <property type="entry name" value="TPR-like_helical_dom_sf"/>
</dbReference>
<evidence type="ECO:0000256" key="6">
    <source>
        <dbReference type="SAM" id="MobiDB-lite"/>
    </source>
</evidence>
<evidence type="ECO:0000256" key="5">
    <source>
        <dbReference type="PROSITE-ProRule" id="PRU10141"/>
    </source>
</evidence>
<feature type="compositionally biased region" description="Polar residues" evidence="6">
    <location>
        <begin position="602"/>
        <end position="612"/>
    </location>
</feature>
<sequence length="739" mass="82708">MNQSFTTFQDFRKRYPIRPNDKEALLGSGSYGRVIKVEDQIDTEWVAIKISEFKGNDTKSLRAEVELAKRVPPQTNIARYDACYRFETDTSVSDFAIMKYYPDGNLADLLRKAPLTPTQIYDITQGILLGLQHLHKIRIVHRDFKPANILISRDNAGRFIPKIADFGLSRLVSEDELDSSDFDLSDGRGTPSYKAPEQIEGSRVSFNLDLWAFGVILYEIMTGEKPFKSDLRNSSEQSVRREIEKRIITVQLPARLDHIAEPYQAMIRRCLVRDIHERVRKEDELLDLLDSIPQLLVDARKLVNAQRYDEAHDLFDQILAKREQNTEALNGVEQCRKAIQERKITELLTEAGRLVAQQLFEPAKSCYEQVLGSEPTHEVAIRGLAFCIEQLRPQPKVEEPELTDAYGTDAYIEERTDVFEEPSSPVITPPVAKHKPTIETNLPPKRVASPSAQREVAPLPPVLPPVTTTPGRIFPWKIIVPAAIVLGGLVWGINSFSTKTSSSKKIDSVSTAGSSPDAGTKPDVPAGSSKTGVIEPKPGESKEALDRRIDVALGKARQANQRKDYDRVIGLTSSALQLDPDRKDVANLYKAAIDAKKAMATGPQTLSVTPQVESPRPPVPEPTKPDENKTKEDANSKRLKEKQLQQETYDELIEEGVKAITSGNNKAKAIDAFSKAQVLAKEHDLNTAKADVAFTKYMAKANNIFATDEFEGAKEWYKVARALKDTEEVRRKIKQSTNQ</sequence>
<dbReference type="Gene3D" id="1.25.40.10">
    <property type="entry name" value="Tetratricopeptide repeat domain"/>
    <property type="match status" value="1"/>
</dbReference>
<evidence type="ECO:0000313" key="9">
    <source>
        <dbReference type="Proteomes" id="UP000219452"/>
    </source>
</evidence>
<dbReference type="Gene3D" id="1.10.510.10">
    <property type="entry name" value="Transferase(Phosphotransferase) domain 1"/>
    <property type="match status" value="1"/>
</dbReference>
<dbReference type="GO" id="GO:0005829">
    <property type="term" value="C:cytosol"/>
    <property type="evidence" value="ECO:0007669"/>
    <property type="project" value="TreeGrafter"/>
</dbReference>
<reference evidence="9" key="1">
    <citation type="submission" date="2017-09" db="EMBL/GenBank/DDBJ databases">
        <authorList>
            <person name="Varghese N."/>
            <person name="Submissions S."/>
        </authorList>
    </citation>
    <scope>NUCLEOTIDE SEQUENCE [LARGE SCALE GENOMIC DNA]</scope>
    <source>
        <strain evidence="9">DSM 29961</strain>
    </source>
</reference>
<feature type="binding site" evidence="5">
    <location>
        <position position="49"/>
    </location>
    <ligand>
        <name>ATP</name>
        <dbReference type="ChEBI" id="CHEBI:30616"/>
    </ligand>
</feature>
<feature type="compositionally biased region" description="Basic and acidic residues" evidence="6">
    <location>
        <begin position="623"/>
        <end position="644"/>
    </location>
</feature>
<name>A0A286F8G5_9BACT</name>
<dbReference type="OrthoDB" id="9813021at2"/>
<dbReference type="CDD" id="cd14014">
    <property type="entry name" value="STKc_PknB_like"/>
    <property type="match status" value="1"/>
</dbReference>
<evidence type="ECO:0000256" key="3">
    <source>
        <dbReference type="ARBA" id="ARBA00022777"/>
    </source>
</evidence>
<dbReference type="GO" id="GO:0005524">
    <property type="term" value="F:ATP binding"/>
    <property type="evidence" value="ECO:0007669"/>
    <property type="project" value="UniProtKB-UniRule"/>
</dbReference>
<dbReference type="GO" id="GO:0004674">
    <property type="term" value="F:protein serine/threonine kinase activity"/>
    <property type="evidence" value="ECO:0007669"/>
    <property type="project" value="UniProtKB-KW"/>
</dbReference>
<keyword evidence="4 5" id="KW-0067">ATP-binding</keyword>
<dbReference type="GO" id="GO:0016020">
    <property type="term" value="C:membrane"/>
    <property type="evidence" value="ECO:0007669"/>
    <property type="project" value="TreeGrafter"/>
</dbReference>
<organism evidence="8 9">
    <name type="scientific">Spirosoma fluviale</name>
    <dbReference type="NCBI Taxonomy" id="1597977"/>
    <lineage>
        <taxon>Bacteria</taxon>
        <taxon>Pseudomonadati</taxon>
        <taxon>Bacteroidota</taxon>
        <taxon>Cytophagia</taxon>
        <taxon>Cytophagales</taxon>
        <taxon>Cytophagaceae</taxon>
        <taxon>Spirosoma</taxon>
    </lineage>
</organism>
<keyword evidence="1" id="KW-0808">Transferase</keyword>
<feature type="compositionally biased region" description="Low complexity" evidence="6">
    <location>
        <begin position="499"/>
        <end position="511"/>
    </location>
</feature>